<dbReference type="Proteomes" id="UP000267535">
    <property type="component" value="Unassembled WGS sequence"/>
</dbReference>
<name>A0A3P1SUK1_9GAMM</name>
<protein>
    <submittedName>
        <fullName evidence="2">GNAT family N-acetyltransferase</fullName>
    </submittedName>
</protein>
<dbReference type="SUPFAM" id="SSF55729">
    <property type="entry name" value="Acyl-CoA N-acyltransferases (Nat)"/>
    <property type="match status" value="1"/>
</dbReference>
<feature type="domain" description="N-acetyltransferase" evidence="1">
    <location>
        <begin position="1"/>
        <end position="137"/>
    </location>
</feature>
<dbReference type="PROSITE" id="PS51186">
    <property type="entry name" value="GNAT"/>
    <property type="match status" value="1"/>
</dbReference>
<accession>A0A3P1SUK1</accession>
<dbReference type="InterPro" id="IPR016181">
    <property type="entry name" value="Acyl_CoA_acyltransferase"/>
</dbReference>
<dbReference type="GO" id="GO:0016747">
    <property type="term" value="F:acyltransferase activity, transferring groups other than amino-acyl groups"/>
    <property type="evidence" value="ECO:0007669"/>
    <property type="project" value="InterPro"/>
</dbReference>
<dbReference type="EMBL" id="RQXV01000003">
    <property type="protein sequence ID" value="RRD00236.1"/>
    <property type="molecule type" value="Genomic_DNA"/>
</dbReference>
<sequence length="141" mass="15768">MSWFPDKESGYLWCGPGLRYPFTRATFLEDARWGEMPTYSLIDSDGELLAFGQYYEKSGRCHLARLAVSPLARGKGVGKVLISKLIQVGMHNLNVSESSLFVVKNNIPALRCYTTLGFEAANSPDNHNHYDDIQFMVAKSA</sequence>
<dbReference type="Gene3D" id="3.40.630.30">
    <property type="match status" value="1"/>
</dbReference>
<organism evidence="2 3">
    <name type="scientific">Amphritea balenae</name>
    <dbReference type="NCBI Taxonomy" id="452629"/>
    <lineage>
        <taxon>Bacteria</taxon>
        <taxon>Pseudomonadati</taxon>
        <taxon>Pseudomonadota</taxon>
        <taxon>Gammaproteobacteria</taxon>
        <taxon>Oceanospirillales</taxon>
        <taxon>Oceanospirillaceae</taxon>
        <taxon>Amphritea</taxon>
    </lineage>
</organism>
<keyword evidence="3" id="KW-1185">Reference proteome</keyword>
<gene>
    <name evidence="2" type="ORF">EHS89_07450</name>
</gene>
<comment type="caution">
    <text evidence="2">The sequence shown here is derived from an EMBL/GenBank/DDBJ whole genome shotgun (WGS) entry which is preliminary data.</text>
</comment>
<dbReference type="CDD" id="cd04301">
    <property type="entry name" value="NAT_SF"/>
    <property type="match status" value="1"/>
</dbReference>
<keyword evidence="2" id="KW-0808">Transferase</keyword>
<evidence type="ECO:0000313" key="3">
    <source>
        <dbReference type="Proteomes" id="UP000267535"/>
    </source>
</evidence>
<evidence type="ECO:0000259" key="1">
    <source>
        <dbReference type="PROSITE" id="PS51186"/>
    </source>
</evidence>
<evidence type="ECO:0000313" key="2">
    <source>
        <dbReference type="EMBL" id="RRD00236.1"/>
    </source>
</evidence>
<dbReference type="InterPro" id="IPR000182">
    <property type="entry name" value="GNAT_dom"/>
</dbReference>
<dbReference type="AlphaFoldDB" id="A0A3P1SUK1"/>
<dbReference type="RefSeq" id="WP_124925705.1">
    <property type="nucleotide sequence ID" value="NZ_BMOH01000005.1"/>
</dbReference>
<reference evidence="2 3" key="1">
    <citation type="submission" date="2018-11" db="EMBL/GenBank/DDBJ databases">
        <title>The draft genome sequence of Amphritea balenae JAMM 1525T.</title>
        <authorList>
            <person name="Fang Z."/>
            <person name="Zhang Y."/>
            <person name="Han X."/>
        </authorList>
    </citation>
    <scope>NUCLEOTIDE SEQUENCE [LARGE SCALE GENOMIC DNA]</scope>
    <source>
        <strain evidence="2 3">JAMM 1525</strain>
    </source>
</reference>
<dbReference type="Pfam" id="PF00583">
    <property type="entry name" value="Acetyltransf_1"/>
    <property type="match status" value="1"/>
</dbReference>
<proteinExistence type="predicted"/>
<dbReference type="OrthoDB" id="27442at2"/>